<evidence type="ECO:0000313" key="10">
    <source>
        <dbReference type="Proteomes" id="UP000005237"/>
    </source>
</evidence>
<keyword evidence="4" id="KW-0833">Ubl conjugation pathway</keyword>
<dbReference type="Gene3D" id="1.20.1310.10">
    <property type="entry name" value="Cullin Repeats"/>
    <property type="match status" value="2"/>
</dbReference>
<dbReference type="InterPro" id="IPR059120">
    <property type="entry name" value="Cullin-like_AB"/>
</dbReference>
<evidence type="ECO:0000256" key="5">
    <source>
        <dbReference type="ARBA" id="ARBA00022843"/>
    </source>
</evidence>
<organism evidence="9 10">
    <name type="scientific">Caenorhabditis japonica</name>
    <dbReference type="NCBI Taxonomy" id="281687"/>
    <lineage>
        <taxon>Eukaryota</taxon>
        <taxon>Metazoa</taxon>
        <taxon>Ecdysozoa</taxon>
        <taxon>Nematoda</taxon>
        <taxon>Chromadorea</taxon>
        <taxon>Rhabditida</taxon>
        <taxon>Rhabditina</taxon>
        <taxon>Rhabditomorpha</taxon>
        <taxon>Rhabditoidea</taxon>
        <taxon>Rhabditidae</taxon>
        <taxon>Peloderinae</taxon>
        <taxon>Caenorhabditis</taxon>
    </lineage>
</organism>
<dbReference type="GO" id="GO:0031625">
    <property type="term" value="F:ubiquitin protein ligase binding"/>
    <property type="evidence" value="ECO:0007669"/>
    <property type="project" value="InterPro"/>
</dbReference>
<dbReference type="Pfam" id="PF26557">
    <property type="entry name" value="Cullin_AB"/>
    <property type="match status" value="1"/>
</dbReference>
<comment type="pathway">
    <text evidence="1">Protein modification; protein ubiquitination.</text>
</comment>
<dbReference type="InterPro" id="IPR045093">
    <property type="entry name" value="Cullin"/>
</dbReference>
<keyword evidence="3" id="KW-1017">Isopeptide bond</keyword>
<dbReference type="Gene3D" id="3.30.230.130">
    <property type="entry name" value="Cullin, Chain C, Domain 2"/>
    <property type="match status" value="1"/>
</dbReference>
<comment type="similarity">
    <text evidence="2 6 7">Belongs to the cullin family.</text>
</comment>
<dbReference type="SMART" id="SM00182">
    <property type="entry name" value="CULLIN"/>
    <property type="match status" value="1"/>
</dbReference>
<reference evidence="10" key="1">
    <citation type="submission" date="2010-08" db="EMBL/GenBank/DDBJ databases">
        <authorList>
            <consortium name="Caenorhabditis japonica Sequencing Consortium"/>
            <person name="Wilson R.K."/>
        </authorList>
    </citation>
    <scope>NUCLEOTIDE SEQUENCE [LARGE SCALE GENOMIC DNA]</scope>
    <source>
        <strain evidence="10">DF5081</strain>
    </source>
</reference>
<dbReference type="FunFam" id="1.20.1310.10:FF:000004">
    <property type="entry name" value="Cullin 4B"/>
    <property type="match status" value="1"/>
</dbReference>
<dbReference type="PANTHER" id="PTHR11932">
    <property type="entry name" value="CULLIN"/>
    <property type="match status" value="1"/>
</dbReference>
<evidence type="ECO:0000256" key="3">
    <source>
        <dbReference type="ARBA" id="ARBA00022499"/>
    </source>
</evidence>
<dbReference type="InterPro" id="IPR001373">
    <property type="entry name" value="Cullin_N"/>
</dbReference>
<sequence>MTYAEDQIHRYSEIIKVNFDEPSALKDVQSTLLNCLVQQAIPQVLTHEFDKLLDAGDVTDIRRMFELCRQCTGGEDEVRLQFSNYMKQKGKRIVSMHPDDELVVELLSFKKKIDAIMSGSFNTTNDPVKFRQCLSDAFETFVNIDVEKLAELISKHFHGLLHSGNKNVTDETTLDQMVDDAIVLFRYLRGKDIFEAYYKRGLAKRLFLERSASVDAEKMVLCKLKTECGAGFTYKLEGMFRDMDASENYGILFSQFLDHAKNKEKTNLTVRVITPEFWPTYDTYEINIPKEMRNSLTDYEEFYRSQHGNRNVKWHHGLGSAVVSAVFRPGCKKELVATMYQTVIMLLFNKSDTWTVDEIVECTKIEQMEVVKNVLAMLGGRDRPRVLIKVDDGSGKVNMVKGNSRINKNL</sequence>
<proteinExistence type="inferred from homology"/>
<evidence type="ECO:0000313" key="9">
    <source>
        <dbReference type="EnsemblMetazoa" id="CJA18671.1"/>
    </source>
</evidence>
<dbReference type="Proteomes" id="UP000005237">
    <property type="component" value="Unassembled WGS sequence"/>
</dbReference>
<dbReference type="InterPro" id="IPR036317">
    <property type="entry name" value="Cullin_homology_sf"/>
</dbReference>
<name>A0A8R1IAF5_CAEJA</name>
<keyword evidence="5" id="KW-0832">Ubl conjugation</keyword>
<evidence type="ECO:0000256" key="7">
    <source>
        <dbReference type="RuleBase" id="RU003829"/>
    </source>
</evidence>
<accession>A0A8R1IAF5</accession>
<dbReference type="AlphaFoldDB" id="A0A8R1IAF5"/>
<dbReference type="InterPro" id="IPR016158">
    <property type="entry name" value="Cullin_homology"/>
</dbReference>
<evidence type="ECO:0000259" key="8">
    <source>
        <dbReference type="PROSITE" id="PS50069"/>
    </source>
</evidence>
<dbReference type="EnsemblMetazoa" id="CJA18671.1">
    <property type="protein sequence ID" value="CJA18671.1"/>
    <property type="gene ID" value="WBGene00137874"/>
</dbReference>
<dbReference type="GO" id="GO:0006511">
    <property type="term" value="P:ubiquitin-dependent protein catabolic process"/>
    <property type="evidence" value="ECO:0007669"/>
    <property type="project" value="InterPro"/>
</dbReference>
<dbReference type="InterPro" id="IPR016159">
    <property type="entry name" value="Cullin_repeat-like_dom_sf"/>
</dbReference>
<dbReference type="PROSITE" id="PS50069">
    <property type="entry name" value="CULLIN_2"/>
    <property type="match status" value="1"/>
</dbReference>
<evidence type="ECO:0000256" key="1">
    <source>
        <dbReference type="ARBA" id="ARBA00004906"/>
    </source>
</evidence>
<feature type="domain" description="Cullin family profile" evidence="8">
    <location>
        <begin position="148"/>
        <end position="378"/>
    </location>
</feature>
<reference evidence="9" key="2">
    <citation type="submission" date="2022-06" db="UniProtKB">
        <authorList>
            <consortium name="EnsemblMetazoa"/>
        </authorList>
    </citation>
    <scope>IDENTIFICATION</scope>
    <source>
        <strain evidence="9">DF5081</strain>
    </source>
</reference>
<dbReference type="Pfam" id="PF00888">
    <property type="entry name" value="Cullin"/>
    <property type="match status" value="1"/>
</dbReference>
<dbReference type="SUPFAM" id="SSF75632">
    <property type="entry name" value="Cullin homology domain"/>
    <property type="match status" value="1"/>
</dbReference>
<dbReference type="FunFam" id="1.20.1310.10:FF:000002">
    <property type="entry name" value="cullin-3 isoform X1"/>
    <property type="match status" value="1"/>
</dbReference>
<evidence type="ECO:0000256" key="6">
    <source>
        <dbReference type="PROSITE-ProRule" id="PRU00330"/>
    </source>
</evidence>
<keyword evidence="10" id="KW-1185">Reference proteome</keyword>
<dbReference type="SUPFAM" id="SSF74788">
    <property type="entry name" value="Cullin repeat-like"/>
    <property type="match status" value="1"/>
</dbReference>
<protein>
    <submittedName>
        <fullName evidence="9">CULLIN_2 domain-containing protein</fullName>
    </submittedName>
</protein>
<evidence type="ECO:0000256" key="4">
    <source>
        <dbReference type="ARBA" id="ARBA00022786"/>
    </source>
</evidence>
<evidence type="ECO:0000256" key="2">
    <source>
        <dbReference type="ARBA" id="ARBA00006019"/>
    </source>
</evidence>